<dbReference type="InParanoid" id="S8DW28"/>
<keyword evidence="2" id="KW-1133">Transmembrane helix</keyword>
<feature type="region of interest" description="Disordered" evidence="1">
    <location>
        <begin position="199"/>
        <end position="234"/>
    </location>
</feature>
<evidence type="ECO:0000256" key="2">
    <source>
        <dbReference type="SAM" id="Phobius"/>
    </source>
</evidence>
<sequence length="234" mass="24562">MSSDNAIQVALFGNYILSAAADVCILYAFWGAASALRVYAISGRQLLFPVLVALFSSVPIATNIYSMTTLFPVVTSAPGTPADNCVYFSSTPIRTQQTGALTKICSSFADALVLFLAEDWQHENALFTSAAVKLHYGSGAETTVLVMVLTTICLSRLLLNLRKAAYAPQDTDSSSNTTGTRSLSTVEFSQRVVGALANSVDDGLSGSDDEDCGGEVEELDEGGTGEVQDGGTEG</sequence>
<feature type="compositionally biased region" description="Acidic residues" evidence="1">
    <location>
        <begin position="207"/>
        <end position="223"/>
    </location>
</feature>
<protein>
    <submittedName>
        <fullName evidence="3">Uncharacterized protein</fullName>
    </submittedName>
</protein>
<feature type="transmembrane region" description="Helical" evidence="2">
    <location>
        <begin position="12"/>
        <end position="39"/>
    </location>
</feature>
<dbReference type="AlphaFoldDB" id="S8DW28"/>
<keyword evidence="2" id="KW-0472">Membrane</keyword>
<name>S8DW28_FOMSC</name>
<organism evidence="3 4">
    <name type="scientific">Fomitopsis schrenkii</name>
    <name type="common">Brown rot fungus</name>
    <dbReference type="NCBI Taxonomy" id="2126942"/>
    <lineage>
        <taxon>Eukaryota</taxon>
        <taxon>Fungi</taxon>
        <taxon>Dikarya</taxon>
        <taxon>Basidiomycota</taxon>
        <taxon>Agaricomycotina</taxon>
        <taxon>Agaricomycetes</taxon>
        <taxon>Polyporales</taxon>
        <taxon>Fomitopsis</taxon>
    </lineage>
</organism>
<reference evidence="3 4" key="1">
    <citation type="journal article" date="2012" name="Science">
        <title>The Paleozoic origin of enzymatic lignin decomposition reconstructed from 31 fungal genomes.</title>
        <authorList>
            <person name="Floudas D."/>
            <person name="Binder M."/>
            <person name="Riley R."/>
            <person name="Barry K."/>
            <person name="Blanchette R.A."/>
            <person name="Henrissat B."/>
            <person name="Martinez A.T."/>
            <person name="Otillar R."/>
            <person name="Spatafora J.W."/>
            <person name="Yadav J.S."/>
            <person name="Aerts A."/>
            <person name="Benoit I."/>
            <person name="Boyd A."/>
            <person name="Carlson A."/>
            <person name="Copeland A."/>
            <person name="Coutinho P.M."/>
            <person name="de Vries R.P."/>
            <person name="Ferreira P."/>
            <person name="Findley K."/>
            <person name="Foster B."/>
            <person name="Gaskell J."/>
            <person name="Glotzer D."/>
            <person name="Gorecki P."/>
            <person name="Heitman J."/>
            <person name="Hesse C."/>
            <person name="Hori C."/>
            <person name="Igarashi K."/>
            <person name="Jurgens J.A."/>
            <person name="Kallen N."/>
            <person name="Kersten P."/>
            <person name="Kohler A."/>
            <person name="Kuees U."/>
            <person name="Kumar T.K.A."/>
            <person name="Kuo A."/>
            <person name="LaButti K."/>
            <person name="Larrondo L.F."/>
            <person name="Lindquist E."/>
            <person name="Ling A."/>
            <person name="Lombard V."/>
            <person name="Lucas S."/>
            <person name="Lundell T."/>
            <person name="Martin R."/>
            <person name="McLaughlin D.J."/>
            <person name="Morgenstern I."/>
            <person name="Morin E."/>
            <person name="Murat C."/>
            <person name="Nagy L.G."/>
            <person name="Nolan M."/>
            <person name="Ohm R.A."/>
            <person name="Patyshakuliyeva A."/>
            <person name="Rokas A."/>
            <person name="Ruiz-Duenas F.J."/>
            <person name="Sabat G."/>
            <person name="Salamov A."/>
            <person name="Samejima M."/>
            <person name="Schmutz J."/>
            <person name="Slot J.C."/>
            <person name="St John F."/>
            <person name="Stenlid J."/>
            <person name="Sun H."/>
            <person name="Sun S."/>
            <person name="Syed K."/>
            <person name="Tsang A."/>
            <person name="Wiebenga A."/>
            <person name="Young D."/>
            <person name="Pisabarro A."/>
            <person name="Eastwood D.C."/>
            <person name="Martin F."/>
            <person name="Cullen D."/>
            <person name="Grigoriev I.V."/>
            <person name="Hibbett D.S."/>
        </authorList>
    </citation>
    <scope>NUCLEOTIDE SEQUENCE</scope>
    <source>
        <strain evidence="4">FP-58527</strain>
    </source>
</reference>
<evidence type="ECO:0000313" key="3">
    <source>
        <dbReference type="EMBL" id="EPS95393.1"/>
    </source>
</evidence>
<evidence type="ECO:0000256" key="1">
    <source>
        <dbReference type="SAM" id="MobiDB-lite"/>
    </source>
</evidence>
<keyword evidence="2" id="KW-0812">Transmembrane</keyword>
<dbReference type="EMBL" id="KE504208">
    <property type="protein sequence ID" value="EPS95393.1"/>
    <property type="molecule type" value="Genomic_DNA"/>
</dbReference>
<feature type="transmembrane region" description="Helical" evidence="2">
    <location>
        <begin position="142"/>
        <end position="159"/>
    </location>
</feature>
<dbReference type="HOGENOM" id="CLU_1185048_0_0_1"/>
<evidence type="ECO:0000313" key="4">
    <source>
        <dbReference type="Proteomes" id="UP000015241"/>
    </source>
</evidence>
<dbReference type="Proteomes" id="UP000015241">
    <property type="component" value="Unassembled WGS sequence"/>
</dbReference>
<feature type="transmembrane region" description="Helical" evidence="2">
    <location>
        <begin position="46"/>
        <end position="65"/>
    </location>
</feature>
<keyword evidence="4" id="KW-1185">Reference proteome</keyword>
<accession>S8DW28</accession>
<gene>
    <name evidence="3" type="ORF">FOMPIDRAFT_1019466</name>
</gene>
<proteinExistence type="predicted"/>